<dbReference type="SUPFAM" id="SSF52058">
    <property type="entry name" value="L domain-like"/>
    <property type="match status" value="1"/>
</dbReference>
<comment type="similarity">
    <text evidence="2">Belongs to the RLP family.</text>
</comment>
<keyword evidence="8" id="KW-0472">Membrane</keyword>
<dbReference type="AlphaFoldDB" id="A0AAP0QWP1"/>
<evidence type="ECO:0000256" key="9">
    <source>
        <dbReference type="ARBA" id="ARBA00023180"/>
    </source>
</evidence>
<dbReference type="InterPro" id="IPR001611">
    <property type="entry name" value="Leu-rich_rpt"/>
</dbReference>
<dbReference type="GO" id="GO:0016020">
    <property type="term" value="C:membrane"/>
    <property type="evidence" value="ECO:0007669"/>
    <property type="project" value="UniProtKB-SubCell"/>
</dbReference>
<keyword evidence="4" id="KW-0812">Transmembrane</keyword>
<keyword evidence="5" id="KW-0732">Signal</keyword>
<dbReference type="InterPro" id="IPR032675">
    <property type="entry name" value="LRR_dom_sf"/>
</dbReference>
<dbReference type="EMBL" id="JBCGBO010000003">
    <property type="protein sequence ID" value="KAK9213917.1"/>
    <property type="molecule type" value="Genomic_DNA"/>
</dbReference>
<keyword evidence="11" id="KW-1185">Reference proteome</keyword>
<evidence type="ECO:0000256" key="6">
    <source>
        <dbReference type="ARBA" id="ARBA00022737"/>
    </source>
</evidence>
<evidence type="ECO:0000256" key="2">
    <source>
        <dbReference type="ARBA" id="ARBA00009592"/>
    </source>
</evidence>
<keyword evidence="3" id="KW-0433">Leucine-rich repeat</keyword>
<evidence type="ECO:0000256" key="1">
    <source>
        <dbReference type="ARBA" id="ARBA00004479"/>
    </source>
</evidence>
<gene>
    <name evidence="10" type="ORF">WN944_005903</name>
</gene>
<evidence type="ECO:0000256" key="3">
    <source>
        <dbReference type="ARBA" id="ARBA00022614"/>
    </source>
</evidence>
<evidence type="ECO:0000256" key="7">
    <source>
        <dbReference type="ARBA" id="ARBA00022989"/>
    </source>
</evidence>
<sequence>MLFFAHRNILAGEIPAEIGNLFKLEKLSFSVIKLTGQLPASIQNLSSHLEADLNRNNFGGKIPESPGQLRSLFYLNVGGNQFSGMFLPVYNLSSLEMIYLHDNRFNGNLPLDIGAKLPNLRKIVIALNNFTGPFPDSFSNASNLERLELSYNQFRGKVAINFNSLKHLSCVLSGSLPLEVGNLKNVVVLDLSVNQFPVRFPLLLSAWTSLEYHIVYDNSFKGTILVSLSSLKSIEEVDLSSNNLSGQLPRLFVNFSFLVLLNLSYNHFDGEVPTKGIFNNKTRISLAGNGKLCGGFDGLHLPSCHSKRSRKVTRLKLVIPVIISCLVILEEGVLHMNLLIGYLWNSSFLCRAE</sequence>
<keyword evidence="9" id="KW-0325">Glycoprotein</keyword>
<proteinExistence type="inferred from homology"/>
<reference evidence="10 11" key="1">
    <citation type="submission" date="2024-05" db="EMBL/GenBank/DDBJ databases">
        <title>Haplotype-resolved chromosome-level genome assembly of Huyou (Citrus changshanensis).</title>
        <authorList>
            <person name="Miao C."/>
            <person name="Chen W."/>
            <person name="Wu Y."/>
            <person name="Wang L."/>
            <person name="Zhao S."/>
            <person name="Grierson D."/>
            <person name="Xu C."/>
            <person name="Chen K."/>
        </authorList>
    </citation>
    <scope>NUCLEOTIDE SEQUENCE [LARGE SCALE GENOMIC DNA]</scope>
    <source>
        <strain evidence="10">01-14</strain>
        <tissue evidence="10">Leaf</tissue>
    </source>
</reference>
<protein>
    <submittedName>
        <fullName evidence="10">Uncharacterized protein</fullName>
    </submittedName>
</protein>
<comment type="caution">
    <text evidence="10">The sequence shown here is derived from an EMBL/GenBank/DDBJ whole genome shotgun (WGS) entry which is preliminary data.</text>
</comment>
<dbReference type="InterPro" id="IPR051809">
    <property type="entry name" value="Plant_receptor-like_S/T_kinase"/>
</dbReference>
<dbReference type="PANTHER" id="PTHR27008:SF592">
    <property type="entry name" value="LEUCINE-RICH REPEAT RECEPTOR-LIKE PROTEIN KINASE FAMILY PROTEIN-RELATED"/>
    <property type="match status" value="1"/>
</dbReference>
<comment type="subcellular location">
    <subcellularLocation>
        <location evidence="1">Membrane</location>
        <topology evidence="1">Single-pass type I membrane protein</topology>
    </subcellularLocation>
</comment>
<evidence type="ECO:0000313" key="10">
    <source>
        <dbReference type="EMBL" id="KAK9213917.1"/>
    </source>
</evidence>
<accession>A0AAP0QWP1</accession>
<keyword evidence="6" id="KW-0677">Repeat</keyword>
<evidence type="ECO:0000256" key="4">
    <source>
        <dbReference type="ARBA" id="ARBA00022692"/>
    </source>
</evidence>
<keyword evidence="7" id="KW-1133">Transmembrane helix</keyword>
<evidence type="ECO:0000256" key="5">
    <source>
        <dbReference type="ARBA" id="ARBA00022729"/>
    </source>
</evidence>
<evidence type="ECO:0000256" key="8">
    <source>
        <dbReference type="ARBA" id="ARBA00023136"/>
    </source>
</evidence>
<evidence type="ECO:0000313" key="11">
    <source>
        <dbReference type="Proteomes" id="UP001428341"/>
    </source>
</evidence>
<dbReference type="Gene3D" id="3.80.10.10">
    <property type="entry name" value="Ribonuclease Inhibitor"/>
    <property type="match status" value="1"/>
</dbReference>
<dbReference type="PANTHER" id="PTHR27008">
    <property type="entry name" value="OS04G0122200 PROTEIN"/>
    <property type="match status" value="1"/>
</dbReference>
<dbReference type="Proteomes" id="UP001428341">
    <property type="component" value="Unassembled WGS sequence"/>
</dbReference>
<name>A0AAP0QWP1_9ROSI</name>
<dbReference type="FunFam" id="3.80.10.10:FF:000041">
    <property type="entry name" value="LRR receptor-like serine/threonine-protein kinase ERECTA"/>
    <property type="match status" value="1"/>
</dbReference>
<organism evidence="10 11">
    <name type="scientific">Citrus x changshan-huyou</name>
    <dbReference type="NCBI Taxonomy" id="2935761"/>
    <lineage>
        <taxon>Eukaryota</taxon>
        <taxon>Viridiplantae</taxon>
        <taxon>Streptophyta</taxon>
        <taxon>Embryophyta</taxon>
        <taxon>Tracheophyta</taxon>
        <taxon>Spermatophyta</taxon>
        <taxon>Magnoliopsida</taxon>
        <taxon>eudicotyledons</taxon>
        <taxon>Gunneridae</taxon>
        <taxon>Pentapetalae</taxon>
        <taxon>rosids</taxon>
        <taxon>malvids</taxon>
        <taxon>Sapindales</taxon>
        <taxon>Rutaceae</taxon>
        <taxon>Aurantioideae</taxon>
        <taxon>Citrus</taxon>
    </lineage>
</organism>
<dbReference type="Pfam" id="PF00560">
    <property type="entry name" value="LRR_1"/>
    <property type="match status" value="2"/>
</dbReference>